<dbReference type="Proteomes" id="UP000612055">
    <property type="component" value="Unassembled WGS sequence"/>
</dbReference>
<reference evidence="3" key="1">
    <citation type="journal article" date="2020" name="bioRxiv">
        <title>Comparative genomics of Chlamydomonas.</title>
        <authorList>
            <person name="Craig R.J."/>
            <person name="Hasan A.R."/>
            <person name="Ness R.W."/>
            <person name="Keightley P.D."/>
        </authorList>
    </citation>
    <scope>NUCLEOTIDE SEQUENCE</scope>
    <source>
        <strain evidence="3">CCAP 11/70</strain>
    </source>
</reference>
<evidence type="ECO:0000256" key="2">
    <source>
        <dbReference type="SAM" id="Phobius"/>
    </source>
</evidence>
<comment type="caution">
    <text evidence="3">The sequence shown here is derived from an EMBL/GenBank/DDBJ whole genome shotgun (WGS) entry which is preliminary data.</text>
</comment>
<evidence type="ECO:0000256" key="1">
    <source>
        <dbReference type="SAM" id="MobiDB-lite"/>
    </source>
</evidence>
<dbReference type="EMBL" id="JAEHOE010000016">
    <property type="protein sequence ID" value="KAG2496921.1"/>
    <property type="molecule type" value="Genomic_DNA"/>
</dbReference>
<feature type="region of interest" description="Disordered" evidence="1">
    <location>
        <begin position="853"/>
        <end position="889"/>
    </location>
</feature>
<dbReference type="CDD" id="cd12087">
    <property type="entry name" value="TM_EGFR-like"/>
    <property type="match status" value="1"/>
</dbReference>
<sequence>MDDIDLTASNITLPANFQQSSVGVALTLLRPSCAADAWAAGIPVEDAKYNTLLFNEADTVVTPGGGLAKFTAHVLAPPFCDDRSAVFMLNVMPIALVDTVYNMCPKHAIPDIKNGNADCPAGKVMVFLDITDGNWKKDPQYATVKQCVDPANFDQFSGEFAISYCWAFGQLPDPFSYKPFRIRMPNVTEYNVRRIPGGAFKTLVNMPIDRGVNVTLTLHPALKSLKDIVITESGTYTLPGSATYTGADGGIDSVDLEILVPHGLDDQSVSVQMFGNPNPPPPTEICPCPTPVPEDGVCRGEPYGKELAMLTFSLVSNPNVTARGCVPSPYWDGAKGELMWSHCWRYLCLGPEFQKQDYFIDLEWTDHYNVQLVPAGTHRLDWFKPKVVDMFLKFRYADQANPDDYAQFSSRNGQSQYITIPDGGIRQMSVRFKIPYNMIYDTNSGSVNLNTDPRRLLPPPPPPLAITNYSYDVSRNGSLLRSQIYVTDVVNASSGALNLTKMQEFSSDIQGSISSYMMTSSVSFPDFALLKSCSPSDVQAVLNTIAAKYGVSVDSLSAGCQYNYKKPTAVSTVGRRRRGRALQDASAPAVCYPRVTMTVSMPLNVEMTGDENAAVAAAKVAADAMYAAVGDEACYVPTGAESQIGTLVTFSTENEKATCDYLLDAFAYSNNITMDRVRTFSCGSQSTEHQAKKVNGGMIAVYVVSGVVGTVLIAVLALLFVSWRRRRSQNFQFVNTDGTLSGAAAEPPVTPARTSAMGNKVLPDVVANDHLGYGVQGIGYDPIYTHTPRRASGMGVAEGVERPYTPTRLAWPEGGNSANSTPRSRYLSAPGTPMSYTYGMTAAGSVPASPLRNSYQASPRSTVQFVDSPRQGASIAGNQVLPIEEGEAD</sequence>
<keyword evidence="2" id="KW-0472">Membrane</keyword>
<proteinExistence type="predicted"/>
<organism evidence="3 4">
    <name type="scientific">Edaphochlamys debaryana</name>
    <dbReference type="NCBI Taxonomy" id="47281"/>
    <lineage>
        <taxon>Eukaryota</taxon>
        <taxon>Viridiplantae</taxon>
        <taxon>Chlorophyta</taxon>
        <taxon>core chlorophytes</taxon>
        <taxon>Chlorophyceae</taxon>
        <taxon>CS clade</taxon>
        <taxon>Chlamydomonadales</taxon>
        <taxon>Chlamydomonadales incertae sedis</taxon>
        <taxon>Edaphochlamys</taxon>
    </lineage>
</organism>
<dbReference type="OrthoDB" id="10252174at2759"/>
<feature type="transmembrane region" description="Helical" evidence="2">
    <location>
        <begin position="699"/>
        <end position="721"/>
    </location>
</feature>
<evidence type="ECO:0000313" key="3">
    <source>
        <dbReference type="EMBL" id="KAG2496921.1"/>
    </source>
</evidence>
<dbReference type="AlphaFoldDB" id="A0A835Y6H9"/>
<name>A0A835Y6H9_9CHLO</name>
<feature type="region of interest" description="Disordered" evidence="1">
    <location>
        <begin position="806"/>
        <end position="825"/>
    </location>
</feature>
<feature type="compositionally biased region" description="Polar residues" evidence="1">
    <location>
        <begin position="853"/>
        <end position="865"/>
    </location>
</feature>
<keyword evidence="2" id="KW-1133">Transmembrane helix</keyword>
<gene>
    <name evidence="3" type="ORF">HYH03_004927</name>
</gene>
<accession>A0A835Y6H9</accession>
<evidence type="ECO:0000313" key="4">
    <source>
        <dbReference type="Proteomes" id="UP000612055"/>
    </source>
</evidence>
<keyword evidence="4" id="KW-1185">Reference proteome</keyword>
<keyword evidence="2" id="KW-0812">Transmembrane</keyword>
<protein>
    <submittedName>
        <fullName evidence="3">Uncharacterized protein</fullName>
    </submittedName>
</protein>